<gene>
    <name evidence="1" type="ORF">DN068_08450</name>
</gene>
<dbReference type="Proteomes" id="UP000248745">
    <property type="component" value="Unassembled WGS sequence"/>
</dbReference>
<comment type="caution">
    <text evidence="1">The sequence shown here is derived from an EMBL/GenBank/DDBJ whole genome shotgun (WGS) entry which is preliminary data.</text>
</comment>
<protein>
    <submittedName>
        <fullName evidence="1">Uncharacterized protein</fullName>
    </submittedName>
</protein>
<organism evidence="1 2">
    <name type="scientific">Taibaiella soli</name>
    <dbReference type="NCBI Taxonomy" id="1649169"/>
    <lineage>
        <taxon>Bacteria</taxon>
        <taxon>Pseudomonadati</taxon>
        <taxon>Bacteroidota</taxon>
        <taxon>Chitinophagia</taxon>
        <taxon>Chitinophagales</taxon>
        <taxon>Chitinophagaceae</taxon>
        <taxon>Taibaiella</taxon>
    </lineage>
</organism>
<dbReference type="EMBL" id="QKTW01000013">
    <property type="protein sequence ID" value="PZF73411.1"/>
    <property type="molecule type" value="Genomic_DNA"/>
</dbReference>
<dbReference type="AlphaFoldDB" id="A0A2W2ADR7"/>
<reference evidence="1 2" key="1">
    <citation type="submission" date="2018-06" db="EMBL/GenBank/DDBJ databases">
        <title>Mucibacter soli gen. nov., sp. nov., a new member of the family Chitinophagaceae producing mucin.</title>
        <authorList>
            <person name="Kim M.-K."/>
            <person name="Park S."/>
            <person name="Kim T.-S."/>
            <person name="Joung Y."/>
            <person name="Han J.-H."/>
            <person name="Kim S.B."/>
        </authorList>
    </citation>
    <scope>NUCLEOTIDE SEQUENCE [LARGE SCALE GENOMIC DNA]</scope>
    <source>
        <strain evidence="1 2">R1-15</strain>
    </source>
</reference>
<accession>A0A2W2ADR7</accession>
<keyword evidence="2" id="KW-1185">Reference proteome</keyword>
<evidence type="ECO:0000313" key="2">
    <source>
        <dbReference type="Proteomes" id="UP000248745"/>
    </source>
</evidence>
<evidence type="ECO:0000313" key="1">
    <source>
        <dbReference type="EMBL" id="PZF73411.1"/>
    </source>
</evidence>
<proteinExistence type="predicted"/>
<name>A0A2W2ADR7_9BACT</name>
<sequence>MKHLMFTSSRNQMATFLAMTVFLYNVMAAPLCRREKNQTSAFGKSAILVLHSVMSNTPAGHGDDEVRGSGHLISRKDFLAEGTTAQRFLLLASSRGTKRAAHDRISLATNTMSQRFL</sequence>